<feature type="region of interest" description="Disordered" evidence="1">
    <location>
        <begin position="1"/>
        <end position="76"/>
    </location>
</feature>
<gene>
    <name evidence="2" type="primary">HUA1</name>
    <name evidence="2" type="ORF">FIM1_354</name>
</gene>
<protein>
    <submittedName>
        <fullName evidence="2">Protein HUA1</fullName>
    </submittedName>
</protein>
<feature type="compositionally biased region" description="Low complexity" evidence="1">
    <location>
        <begin position="38"/>
        <end position="52"/>
    </location>
</feature>
<accession>A0ABX6ENB9</accession>
<evidence type="ECO:0000313" key="3">
    <source>
        <dbReference type="Proteomes" id="UP000422736"/>
    </source>
</evidence>
<organism evidence="2 3">
    <name type="scientific">Kluyveromyces marxianus</name>
    <name type="common">Yeast</name>
    <name type="synonym">Candida kefyr</name>
    <dbReference type="NCBI Taxonomy" id="4911"/>
    <lineage>
        <taxon>Eukaryota</taxon>
        <taxon>Fungi</taxon>
        <taxon>Dikarya</taxon>
        <taxon>Ascomycota</taxon>
        <taxon>Saccharomycotina</taxon>
        <taxon>Saccharomycetes</taxon>
        <taxon>Saccharomycetales</taxon>
        <taxon>Saccharomycetaceae</taxon>
        <taxon>Kluyveromyces</taxon>
    </lineage>
</organism>
<evidence type="ECO:0000313" key="2">
    <source>
        <dbReference type="EMBL" id="QGN13710.1"/>
    </source>
</evidence>
<dbReference type="Proteomes" id="UP000422736">
    <property type="component" value="Chromosome 1"/>
</dbReference>
<dbReference type="SUPFAM" id="SSF57938">
    <property type="entry name" value="DnaJ/Hsp40 cysteine-rich domain"/>
    <property type="match status" value="1"/>
</dbReference>
<keyword evidence="3" id="KW-1185">Reference proteome</keyword>
<dbReference type="InterPro" id="IPR036410">
    <property type="entry name" value="HSP_DnaJ_Cys-rich_dom_sf"/>
</dbReference>
<dbReference type="Gene3D" id="6.20.20.10">
    <property type="match status" value="1"/>
</dbReference>
<name>A0ABX6ENB9_KLUMA</name>
<proteinExistence type="predicted"/>
<feature type="compositionally biased region" description="Low complexity" evidence="1">
    <location>
        <begin position="65"/>
        <end position="74"/>
    </location>
</feature>
<dbReference type="InterPro" id="IPR038910">
    <property type="entry name" value="Hua1-like"/>
</dbReference>
<dbReference type="PANTHER" id="PTHR28031">
    <property type="entry name" value="PROLINE-RICH PROTEIN HUA1"/>
    <property type="match status" value="1"/>
</dbReference>
<dbReference type="EMBL" id="CP015054">
    <property type="protein sequence ID" value="QGN13710.1"/>
    <property type="molecule type" value="Genomic_DNA"/>
</dbReference>
<reference evidence="2 3" key="1">
    <citation type="submission" date="2016-03" db="EMBL/GenBank/DDBJ databases">
        <title>How can Kluyveromyces marxianus grow so fast - potential evolutionary course in Saccharomyces Complex revealed by comparative genomics.</title>
        <authorList>
            <person name="Mo W."/>
            <person name="Lu W."/>
            <person name="Yang X."/>
            <person name="Qi J."/>
            <person name="Lv H."/>
        </authorList>
    </citation>
    <scope>NUCLEOTIDE SEQUENCE [LARGE SCALE GENOMIC DNA]</scope>
    <source>
        <strain evidence="2 3">FIM1</strain>
    </source>
</reference>
<dbReference type="PANTHER" id="PTHR28031:SF1">
    <property type="entry name" value="PROLINE-RICH PROTEIN HUA1"/>
    <property type="match status" value="1"/>
</dbReference>
<sequence length="209" mass="22691">MGRPNDGLPTYEEVISQETGNSNTPPLPARPQTHSESHSYSYTTSQTQSEYYGGAPPQQPPRPSNNNNNNNNNNLPFTYPPRYYCRKCRNTGYKIKNGHKCKTCWSKFYTPPPPAPAPPVTAVPVTAAPITVAVNPSGIVYGPVNPVPGPAPAAPNANPIYVRPGDPRIGGFLCPTCNGTGQVRFLLDKVPCVDCHGVGRVFNAYHRPY</sequence>
<evidence type="ECO:0000256" key="1">
    <source>
        <dbReference type="SAM" id="MobiDB-lite"/>
    </source>
</evidence>
<reference evidence="2 3" key="2">
    <citation type="submission" date="2019-11" db="EMBL/GenBank/DDBJ databases">
        <authorList>
            <person name="Lu H."/>
        </authorList>
    </citation>
    <scope>NUCLEOTIDE SEQUENCE [LARGE SCALE GENOMIC DNA]</scope>
    <source>
        <strain evidence="2 3">FIM1</strain>
    </source>
</reference>